<dbReference type="STRING" id="1892869.ACGLYG10_0092"/>
<keyword evidence="1" id="KW-0805">Transcription regulation</keyword>
<dbReference type="InterPro" id="IPR000843">
    <property type="entry name" value="HTH_LacI"/>
</dbReference>
<dbReference type="PROSITE" id="PS00356">
    <property type="entry name" value="HTH_LACI_1"/>
    <property type="match status" value="1"/>
</dbReference>
<name>A0A1M4RV86_9ACTO</name>
<gene>
    <name evidence="5" type="ORF">ACGLYG10_0092</name>
</gene>
<protein>
    <recommendedName>
        <fullName evidence="4">HTH lacI-type domain-containing protein</fullName>
    </recommendedName>
</protein>
<dbReference type="Gene3D" id="3.40.50.2300">
    <property type="match status" value="2"/>
</dbReference>
<dbReference type="GO" id="GO:0000976">
    <property type="term" value="F:transcription cis-regulatory region binding"/>
    <property type="evidence" value="ECO:0007669"/>
    <property type="project" value="TreeGrafter"/>
</dbReference>
<proteinExistence type="predicted"/>
<dbReference type="SUPFAM" id="SSF53822">
    <property type="entry name" value="Periplasmic binding protein-like I"/>
    <property type="match status" value="1"/>
</dbReference>
<evidence type="ECO:0000259" key="4">
    <source>
        <dbReference type="PROSITE" id="PS50932"/>
    </source>
</evidence>
<dbReference type="InterPro" id="IPR010982">
    <property type="entry name" value="Lambda_DNA-bd_dom_sf"/>
</dbReference>
<dbReference type="SMART" id="SM00354">
    <property type="entry name" value="HTH_LACI"/>
    <property type="match status" value="1"/>
</dbReference>
<keyword evidence="2" id="KW-0238">DNA-binding</keyword>
<dbReference type="InterPro" id="IPR028082">
    <property type="entry name" value="Peripla_BP_I"/>
</dbReference>
<evidence type="ECO:0000313" key="5">
    <source>
        <dbReference type="EMBL" id="SHE23895.1"/>
    </source>
</evidence>
<dbReference type="CDD" id="cd01392">
    <property type="entry name" value="HTH_LacI"/>
    <property type="match status" value="1"/>
</dbReference>
<dbReference type="GO" id="GO:0003700">
    <property type="term" value="F:DNA-binding transcription factor activity"/>
    <property type="evidence" value="ECO:0007669"/>
    <property type="project" value="TreeGrafter"/>
</dbReference>
<dbReference type="SUPFAM" id="SSF47413">
    <property type="entry name" value="lambda repressor-like DNA-binding domains"/>
    <property type="match status" value="1"/>
</dbReference>
<accession>A0A1M4RV86</accession>
<dbReference type="PANTHER" id="PTHR30146:SF138">
    <property type="entry name" value="TRANSCRIPTIONAL REGULATORY PROTEIN"/>
    <property type="match status" value="1"/>
</dbReference>
<dbReference type="Proteomes" id="UP000184291">
    <property type="component" value="Unassembled WGS sequence"/>
</dbReference>
<evidence type="ECO:0000256" key="1">
    <source>
        <dbReference type="ARBA" id="ARBA00023015"/>
    </source>
</evidence>
<dbReference type="Gene3D" id="1.10.260.40">
    <property type="entry name" value="lambda repressor-like DNA-binding domains"/>
    <property type="match status" value="1"/>
</dbReference>
<organism evidence="5 6">
    <name type="scientific">Actinomyces glycerinitolerans</name>
    <dbReference type="NCBI Taxonomy" id="1892869"/>
    <lineage>
        <taxon>Bacteria</taxon>
        <taxon>Bacillati</taxon>
        <taxon>Actinomycetota</taxon>
        <taxon>Actinomycetes</taxon>
        <taxon>Actinomycetales</taxon>
        <taxon>Actinomycetaceae</taxon>
        <taxon>Actinomyces</taxon>
    </lineage>
</organism>
<reference evidence="6" key="1">
    <citation type="submission" date="2016-09" db="EMBL/GenBank/DDBJ databases">
        <authorList>
            <person name="Strepis N."/>
        </authorList>
    </citation>
    <scope>NUCLEOTIDE SEQUENCE [LARGE SCALE GENOMIC DNA]</scope>
</reference>
<dbReference type="PROSITE" id="PS50932">
    <property type="entry name" value="HTH_LACI_2"/>
    <property type="match status" value="1"/>
</dbReference>
<sequence>MTRRRITLKDIAQRAQVSVSTVSYALNDSTTLALSPQTRARIRKIAKELGYVPNSWARNLQSKTSGTVGVLLDKPLTLPRYAAVIEGMRPILRDHAVGLTLLDPSGENVEAGALEDYRSGRIDGLVFVGHDEASASGFVRDAVAHYSLPFVALDCGMGQTEQPYSTVDFDYAAGVRQVIEYLTARGIRRLIHLRPTADARAERERGAELLRAVAENPALSLQICYNGVDAVTLAYLDAHDTEAVRRYQASVAKTLTQRLSESATHPEHTAVLCSWGADVEAAVWAVRERSPGTTVAGLAQGQLSPSLWPELVYSRLPLAEAGRECAEAIIEEMHTDPLHRRVRLIPHLEGGEHLA</sequence>
<dbReference type="Pfam" id="PF00356">
    <property type="entry name" value="LacI"/>
    <property type="match status" value="1"/>
</dbReference>
<evidence type="ECO:0000313" key="6">
    <source>
        <dbReference type="Proteomes" id="UP000184291"/>
    </source>
</evidence>
<evidence type="ECO:0000256" key="2">
    <source>
        <dbReference type="ARBA" id="ARBA00023125"/>
    </source>
</evidence>
<dbReference type="InterPro" id="IPR001761">
    <property type="entry name" value="Peripla_BP/Lac1_sug-bd_dom"/>
</dbReference>
<dbReference type="AlphaFoldDB" id="A0A1M4RV86"/>
<keyword evidence="3" id="KW-0804">Transcription</keyword>
<dbReference type="Pfam" id="PF00532">
    <property type="entry name" value="Peripla_BP_1"/>
    <property type="match status" value="1"/>
</dbReference>
<dbReference type="EMBL" id="FQTT01000001">
    <property type="protein sequence ID" value="SHE23895.1"/>
    <property type="molecule type" value="Genomic_DNA"/>
</dbReference>
<dbReference type="PANTHER" id="PTHR30146">
    <property type="entry name" value="LACI-RELATED TRANSCRIPTIONAL REPRESSOR"/>
    <property type="match status" value="1"/>
</dbReference>
<feature type="domain" description="HTH lacI-type" evidence="4">
    <location>
        <begin position="6"/>
        <end position="62"/>
    </location>
</feature>
<evidence type="ECO:0000256" key="3">
    <source>
        <dbReference type="ARBA" id="ARBA00023163"/>
    </source>
</evidence>
<keyword evidence="6" id="KW-1185">Reference proteome</keyword>